<reference evidence="1 2" key="1">
    <citation type="submission" date="2019-03" db="EMBL/GenBank/DDBJ databases">
        <title>Subsurface microbial communities from deep shales in Ohio and West Virginia, USA.</title>
        <authorList>
            <person name="Wrighton K."/>
        </authorList>
    </citation>
    <scope>NUCLEOTIDE SEQUENCE [LARGE SCALE GENOMIC DNA]</scope>
    <source>
        <strain evidence="1 2">MA284_T2</strain>
    </source>
</reference>
<dbReference type="EMBL" id="SNWX01000006">
    <property type="protein sequence ID" value="TDO92324.1"/>
    <property type="molecule type" value="Genomic_DNA"/>
</dbReference>
<evidence type="ECO:0000313" key="2">
    <source>
        <dbReference type="Proteomes" id="UP000295064"/>
    </source>
</evidence>
<sequence length="76" mass="8993">MAIYTSVEEGVADLIPLSNKMVKSPWYLKKEEMEALKKWLDSIVKEKGKRTTFVYDRKYIEIMMCYESFMGPARMD</sequence>
<evidence type="ECO:0000313" key="1">
    <source>
        <dbReference type="EMBL" id="TDO92324.1"/>
    </source>
</evidence>
<organism evidence="1 2">
    <name type="scientific">Halanaerobium saccharolyticum</name>
    <dbReference type="NCBI Taxonomy" id="43595"/>
    <lineage>
        <taxon>Bacteria</taxon>
        <taxon>Bacillati</taxon>
        <taxon>Bacillota</taxon>
        <taxon>Clostridia</taxon>
        <taxon>Halanaerobiales</taxon>
        <taxon>Halanaerobiaceae</taxon>
        <taxon>Halanaerobium</taxon>
    </lineage>
</organism>
<dbReference type="Proteomes" id="UP000295064">
    <property type="component" value="Unassembled WGS sequence"/>
</dbReference>
<proteinExistence type="predicted"/>
<name>A0A4R6LUK8_9FIRM</name>
<dbReference type="RefSeq" id="WP_133514559.1">
    <property type="nucleotide sequence ID" value="NZ_SNWX01000006.1"/>
</dbReference>
<dbReference type="AlphaFoldDB" id="A0A4R6LUK8"/>
<protein>
    <submittedName>
        <fullName evidence="1">Uncharacterized protein</fullName>
    </submittedName>
</protein>
<accession>A0A4R6LUK8</accession>
<gene>
    <name evidence="1" type="ORF">DFR79_106137</name>
</gene>
<comment type="caution">
    <text evidence="1">The sequence shown here is derived from an EMBL/GenBank/DDBJ whole genome shotgun (WGS) entry which is preliminary data.</text>
</comment>